<comment type="caution">
    <text evidence="3">The sequence shown here is derived from an EMBL/GenBank/DDBJ whole genome shotgun (WGS) entry which is preliminary data.</text>
</comment>
<feature type="domain" description="DUF3592" evidence="2">
    <location>
        <begin position="49"/>
        <end position="107"/>
    </location>
</feature>
<dbReference type="InterPro" id="IPR021994">
    <property type="entry name" value="DUF3592"/>
</dbReference>
<keyword evidence="4" id="KW-1185">Reference proteome</keyword>
<feature type="transmembrane region" description="Helical" evidence="1">
    <location>
        <begin position="118"/>
        <end position="147"/>
    </location>
</feature>
<reference evidence="3" key="1">
    <citation type="submission" date="2020-12" db="EMBL/GenBank/DDBJ databases">
        <title>Genomic characterization of non-nitrogen-fixing Frankia strains.</title>
        <authorList>
            <person name="Carlos-Shanley C."/>
            <person name="Guerra T."/>
            <person name="Hahn D."/>
        </authorList>
    </citation>
    <scope>NUCLEOTIDE SEQUENCE</scope>
    <source>
        <strain evidence="3">CN6</strain>
    </source>
</reference>
<dbReference type="EMBL" id="JAEACQ010000123">
    <property type="protein sequence ID" value="MBL7626086.1"/>
    <property type="molecule type" value="Genomic_DNA"/>
</dbReference>
<evidence type="ECO:0000259" key="2">
    <source>
        <dbReference type="Pfam" id="PF12158"/>
    </source>
</evidence>
<keyword evidence="1" id="KW-0812">Transmembrane</keyword>
<keyword evidence="1" id="KW-0472">Membrane</keyword>
<name>A0A937UPZ0_9ACTN</name>
<dbReference type="AlphaFoldDB" id="A0A937UPZ0"/>
<dbReference type="RefSeq" id="WP_203002918.1">
    <property type="nucleotide sequence ID" value="NZ_JADWYU010000102.1"/>
</dbReference>
<sequence>MPVSWAKNANRTAVVAGCVVLWLALVTVLLAFGAGGAMEIAKIHGLRQDGVVTTGVVESSRHSRQNSTATVRYHVAGVEYTESVVGSHSVGRTVAMVYDPDRPSVATSRDELGGKNLALHYLTAVVMSGLGLAALLLGLVWLVPAGSRGDRRARRMRQLAKRRQRLMRRSTRPGSAN</sequence>
<proteinExistence type="predicted"/>
<keyword evidence="1" id="KW-1133">Transmembrane helix</keyword>
<protein>
    <recommendedName>
        <fullName evidence="2">DUF3592 domain-containing protein</fullName>
    </recommendedName>
</protein>
<gene>
    <name evidence="3" type="ORF">I7412_02620</name>
</gene>
<evidence type="ECO:0000313" key="3">
    <source>
        <dbReference type="EMBL" id="MBL7626086.1"/>
    </source>
</evidence>
<accession>A0A937UPZ0</accession>
<dbReference type="Pfam" id="PF12158">
    <property type="entry name" value="DUF3592"/>
    <property type="match status" value="1"/>
</dbReference>
<evidence type="ECO:0000256" key="1">
    <source>
        <dbReference type="SAM" id="Phobius"/>
    </source>
</evidence>
<organism evidence="3 4">
    <name type="scientific">Frankia nepalensis</name>
    <dbReference type="NCBI Taxonomy" id="1836974"/>
    <lineage>
        <taxon>Bacteria</taxon>
        <taxon>Bacillati</taxon>
        <taxon>Actinomycetota</taxon>
        <taxon>Actinomycetes</taxon>
        <taxon>Frankiales</taxon>
        <taxon>Frankiaceae</taxon>
        <taxon>Frankia</taxon>
    </lineage>
</organism>
<dbReference type="Proteomes" id="UP000604475">
    <property type="component" value="Unassembled WGS sequence"/>
</dbReference>
<evidence type="ECO:0000313" key="4">
    <source>
        <dbReference type="Proteomes" id="UP000604475"/>
    </source>
</evidence>
<feature type="transmembrane region" description="Helical" evidence="1">
    <location>
        <begin position="12"/>
        <end position="32"/>
    </location>
</feature>